<sequence>MNTIRIVVAILATLFAAASAFTVAPAAKTSTSLRVNELEIGVTDPLGVFDPLGWLETQPEAFERRRAVERKHGRIAMVAVVGMLVHNAGIEIPGSLTLDGSVKFADISDGFTGLFEVPALGLAQILLGTGLMELVTWPASDYSGDYGTGYLGRTLEGEELKFKLDMELNQVRKGICEVALIIYFHFSFLTRFARSLSFHRAAPPCSVSSAP</sequence>
<evidence type="ECO:0000256" key="2">
    <source>
        <dbReference type="ARBA" id="ARBA00005933"/>
    </source>
</evidence>
<evidence type="ECO:0000256" key="5">
    <source>
        <dbReference type="SAM" id="SignalP"/>
    </source>
</evidence>
<evidence type="ECO:0000256" key="3">
    <source>
        <dbReference type="ARBA" id="ARBA00022528"/>
    </source>
</evidence>
<keyword evidence="5" id="KW-0732">Signal</keyword>
<feature type="chain" id="PRO_5040975027" evidence="5">
    <location>
        <begin position="21"/>
        <end position="211"/>
    </location>
</feature>
<comment type="subcellular location">
    <subcellularLocation>
        <location evidence="1">Plastid</location>
        <location evidence="1">Chloroplast</location>
    </subcellularLocation>
</comment>
<dbReference type="SUPFAM" id="SSF103511">
    <property type="entry name" value="Chlorophyll a-b binding protein"/>
    <property type="match status" value="1"/>
</dbReference>
<protein>
    <submittedName>
        <fullName evidence="6">Uncharacterized protein</fullName>
    </submittedName>
</protein>
<dbReference type="GO" id="GO:0009507">
    <property type="term" value="C:chloroplast"/>
    <property type="evidence" value="ECO:0007669"/>
    <property type="project" value="UniProtKB-SubCell"/>
</dbReference>
<accession>A0A9W7EDI4</accession>
<reference evidence="7" key="1">
    <citation type="journal article" date="2023" name="Commun. Biol.">
        <title>Genome analysis of Parmales, the sister group of diatoms, reveals the evolutionary specialization of diatoms from phago-mixotrophs to photoautotrophs.</title>
        <authorList>
            <person name="Ban H."/>
            <person name="Sato S."/>
            <person name="Yoshikawa S."/>
            <person name="Yamada K."/>
            <person name="Nakamura Y."/>
            <person name="Ichinomiya M."/>
            <person name="Sato N."/>
            <person name="Blanc-Mathieu R."/>
            <person name="Endo H."/>
            <person name="Kuwata A."/>
            <person name="Ogata H."/>
        </authorList>
    </citation>
    <scope>NUCLEOTIDE SEQUENCE [LARGE SCALE GENOMIC DNA]</scope>
</reference>
<keyword evidence="4" id="KW-0934">Plastid</keyword>
<comment type="similarity">
    <text evidence="2">Belongs to the fucoxanthin chlorophyll protein family.</text>
</comment>
<organism evidence="6 7">
    <name type="scientific">Triparma laevis f. inornata</name>
    <dbReference type="NCBI Taxonomy" id="1714386"/>
    <lineage>
        <taxon>Eukaryota</taxon>
        <taxon>Sar</taxon>
        <taxon>Stramenopiles</taxon>
        <taxon>Ochrophyta</taxon>
        <taxon>Bolidophyceae</taxon>
        <taxon>Parmales</taxon>
        <taxon>Triparmaceae</taxon>
        <taxon>Triparma</taxon>
    </lineage>
</organism>
<evidence type="ECO:0000313" key="7">
    <source>
        <dbReference type="Proteomes" id="UP001162640"/>
    </source>
</evidence>
<dbReference type="Gene3D" id="1.10.3460.10">
    <property type="entry name" value="Chlorophyll a/b binding protein domain"/>
    <property type="match status" value="1"/>
</dbReference>
<name>A0A9W7EDI4_9STRA</name>
<comment type="caution">
    <text evidence="6">The sequence shown here is derived from an EMBL/GenBank/DDBJ whole genome shotgun (WGS) entry which is preliminary data.</text>
</comment>
<gene>
    <name evidence="6" type="ORF">TL16_g06362</name>
</gene>
<feature type="signal peptide" evidence="5">
    <location>
        <begin position="1"/>
        <end position="20"/>
    </location>
</feature>
<keyword evidence="3" id="KW-0150">Chloroplast</keyword>
<evidence type="ECO:0000256" key="4">
    <source>
        <dbReference type="ARBA" id="ARBA00022640"/>
    </source>
</evidence>
<evidence type="ECO:0000313" key="6">
    <source>
        <dbReference type="EMBL" id="GMH74075.1"/>
    </source>
</evidence>
<proteinExistence type="inferred from homology"/>
<dbReference type="AlphaFoldDB" id="A0A9W7EDI4"/>
<dbReference type="EMBL" id="BLQM01000191">
    <property type="protein sequence ID" value="GMH74075.1"/>
    <property type="molecule type" value="Genomic_DNA"/>
</dbReference>
<dbReference type="InterPro" id="IPR022796">
    <property type="entry name" value="Chloroa_b-bind"/>
</dbReference>
<evidence type="ECO:0000256" key="1">
    <source>
        <dbReference type="ARBA" id="ARBA00004229"/>
    </source>
</evidence>
<dbReference type="Proteomes" id="UP001162640">
    <property type="component" value="Unassembled WGS sequence"/>
</dbReference>
<dbReference type="Pfam" id="PF00504">
    <property type="entry name" value="Chloroa_b-bind"/>
    <property type="match status" value="1"/>
</dbReference>